<dbReference type="InterPro" id="IPR036179">
    <property type="entry name" value="Ig-like_dom_sf"/>
</dbReference>
<evidence type="ECO:0000256" key="3">
    <source>
        <dbReference type="ARBA" id="ARBA00023157"/>
    </source>
</evidence>
<dbReference type="SUPFAM" id="SSF48726">
    <property type="entry name" value="Immunoglobulin"/>
    <property type="match status" value="1"/>
</dbReference>
<dbReference type="EMBL" id="GECU01021234">
    <property type="protein sequence ID" value="JAS86472.1"/>
    <property type="molecule type" value="Transcribed_RNA"/>
</dbReference>
<dbReference type="SUPFAM" id="SSF57196">
    <property type="entry name" value="EGF/Laminin"/>
    <property type="match status" value="1"/>
</dbReference>
<sequence>MGIPVSSRIPVLNCGSGSEWARSMSASAPPGLRFGSAVLLAMVFWCAMWTSQCDGVASASPLHRTDITGEMISVDSRRGDTPQYSDYSTYRPSALLKRSRRISRTFPGTAVGFSRGFSKSLKSSDFQQPCSHVGDLINDVAARAYLAGTVFEGKARSRSSVREPGGTYAVTFSVQHVHKDHSPGTLRLRSQVRLQFREKAGGPRAAASGPCVQNYNYTGVGLVRANIKRGGKYLVFVSGVGPHNFTVVGEPVFRSKKNLQAVRDVLCHNCVRPVDVWGLRDVTVKVKERLRLVCRCSGNPLPAMLWLKDGARINATRNTRIQYKKKRSSLLIPRVRVEDAGRYECRAISVRGESMATYAVVTVHPVKPSQGTDNTTTLWPLMGNPCPIETYCLNGGTCTYYETVAELVCQCADGFKGQRCESKDVFNRSSMYRPMTVFCSLGYSASYYC</sequence>
<dbReference type="InterPro" id="IPR051170">
    <property type="entry name" value="Neural/epithelial_adhesion"/>
</dbReference>
<dbReference type="CDD" id="cd00054">
    <property type="entry name" value="EGF_CA"/>
    <property type="match status" value="1"/>
</dbReference>
<evidence type="ECO:0000313" key="8">
    <source>
        <dbReference type="EMBL" id="JAS81835.1"/>
    </source>
</evidence>
<dbReference type="PANTHER" id="PTHR12231">
    <property type="entry name" value="CTX-RELATED TYPE I TRANSMEMBRANE PROTEIN"/>
    <property type="match status" value="1"/>
</dbReference>
<keyword evidence="1" id="KW-0732">Signal</keyword>
<feature type="disulfide bond" evidence="5">
    <location>
        <begin position="411"/>
        <end position="420"/>
    </location>
</feature>
<dbReference type="GO" id="GO:0043005">
    <property type="term" value="C:neuron projection"/>
    <property type="evidence" value="ECO:0007669"/>
    <property type="project" value="TreeGrafter"/>
</dbReference>
<dbReference type="FunFam" id="2.60.40.10:FF:000107">
    <property type="entry name" value="Myosin, light chain kinase a"/>
    <property type="match status" value="1"/>
</dbReference>
<evidence type="ECO:0000256" key="5">
    <source>
        <dbReference type="PROSITE-ProRule" id="PRU00076"/>
    </source>
</evidence>
<evidence type="ECO:0000313" key="9">
    <source>
        <dbReference type="EMBL" id="JAS86472.1"/>
    </source>
</evidence>
<evidence type="ECO:0000313" key="10">
    <source>
        <dbReference type="EMBL" id="JAT07621.1"/>
    </source>
</evidence>
<keyword evidence="4" id="KW-0393">Immunoglobulin domain</keyword>
<dbReference type="PROSITE" id="PS00022">
    <property type="entry name" value="EGF_1"/>
    <property type="match status" value="1"/>
</dbReference>
<dbReference type="EMBL" id="GECU01025871">
    <property type="protein sequence ID" value="JAS81835.1"/>
    <property type="molecule type" value="Transcribed_RNA"/>
</dbReference>
<dbReference type="PROSITE" id="PS50835">
    <property type="entry name" value="IG_LIKE"/>
    <property type="match status" value="1"/>
</dbReference>
<keyword evidence="3 5" id="KW-1015">Disulfide bond</keyword>
<keyword evidence="2" id="KW-0677">Repeat</keyword>
<evidence type="ECO:0000259" key="7">
    <source>
        <dbReference type="PROSITE" id="PS50835"/>
    </source>
</evidence>
<dbReference type="PANTHER" id="PTHR12231:SF253">
    <property type="entry name" value="DPR-INTERACTING PROTEIN ETA, ISOFORM B-RELATED"/>
    <property type="match status" value="1"/>
</dbReference>
<dbReference type="SMART" id="SM00181">
    <property type="entry name" value="EGF"/>
    <property type="match status" value="1"/>
</dbReference>
<dbReference type="InterPro" id="IPR003598">
    <property type="entry name" value="Ig_sub2"/>
</dbReference>
<name>A0A1B6IHR8_9HEMI</name>
<dbReference type="InterPro" id="IPR013783">
    <property type="entry name" value="Ig-like_fold"/>
</dbReference>
<dbReference type="InterPro" id="IPR057777">
    <property type="entry name" value="Beta-barrel_vein"/>
</dbReference>
<evidence type="ECO:0000256" key="1">
    <source>
        <dbReference type="ARBA" id="ARBA00022729"/>
    </source>
</evidence>
<keyword evidence="5" id="KW-0245">EGF-like domain</keyword>
<dbReference type="EMBL" id="GECU01000086">
    <property type="protein sequence ID" value="JAT07621.1"/>
    <property type="molecule type" value="Transcribed_RNA"/>
</dbReference>
<evidence type="ECO:0000256" key="4">
    <source>
        <dbReference type="ARBA" id="ARBA00023319"/>
    </source>
</evidence>
<dbReference type="InterPro" id="IPR013098">
    <property type="entry name" value="Ig_I-set"/>
</dbReference>
<dbReference type="AlphaFoldDB" id="A0A1B6IHR8"/>
<dbReference type="SMART" id="SM00409">
    <property type="entry name" value="IG"/>
    <property type="match status" value="1"/>
</dbReference>
<evidence type="ECO:0000259" key="6">
    <source>
        <dbReference type="PROSITE" id="PS50026"/>
    </source>
</evidence>
<dbReference type="InterPro" id="IPR007110">
    <property type="entry name" value="Ig-like_dom"/>
</dbReference>
<dbReference type="Gene3D" id="2.10.25.10">
    <property type="entry name" value="Laminin"/>
    <property type="match status" value="1"/>
</dbReference>
<proteinExistence type="predicted"/>
<protein>
    <recommendedName>
        <fullName evidence="11">Protein vein</fullName>
    </recommendedName>
</protein>
<dbReference type="InterPro" id="IPR003599">
    <property type="entry name" value="Ig_sub"/>
</dbReference>
<comment type="caution">
    <text evidence="5">Lacks conserved residue(s) required for the propagation of feature annotation.</text>
</comment>
<dbReference type="InterPro" id="IPR000742">
    <property type="entry name" value="EGF"/>
</dbReference>
<organism evidence="9">
    <name type="scientific">Homalodisca liturata</name>
    <dbReference type="NCBI Taxonomy" id="320908"/>
    <lineage>
        <taxon>Eukaryota</taxon>
        <taxon>Metazoa</taxon>
        <taxon>Ecdysozoa</taxon>
        <taxon>Arthropoda</taxon>
        <taxon>Hexapoda</taxon>
        <taxon>Insecta</taxon>
        <taxon>Pterygota</taxon>
        <taxon>Neoptera</taxon>
        <taxon>Paraneoptera</taxon>
        <taxon>Hemiptera</taxon>
        <taxon>Auchenorrhyncha</taxon>
        <taxon>Membracoidea</taxon>
        <taxon>Cicadellidae</taxon>
        <taxon>Cicadellinae</taxon>
        <taxon>Proconiini</taxon>
        <taxon>Homalodisca</taxon>
    </lineage>
</organism>
<reference evidence="9" key="1">
    <citation type="submission" date="2015-11" db="EMBL/GenBank/DDBJ databases">
        <title>De novo transcriptome assembly of four potential Pierce s Disease insect vectors from Arizona vineyards.</title>
        <authorList>
            <person name="Tassone E.E."/>
        </authorList>
    </citation>
    <scope>NUCLEOTIDE SEQUENCE</scope>
</reference>
<evidence type="ECO:0000256" key="2">
    <source>
        <dbReference type="ARBA" id="ARBA00022737"/>
    </source>
</evidence>
<accession>A0A1B6IHR8</accession>
<dbReference type="Pfam" id="PF07679">
    <property type="entry name" value="I-set"/>
    <property type="match status" value="1"/>
</dbReference>
<gene>
    <name evidence="10" type="ORF">g.4589</name>
    <name evidence="8" type="ORF">g.4591</name>
    <name evidence="9" type="ORF">g.4593</name>
</gene>
<dbReference type="SMART" id="SM00408">
    <property type="entry name" value="IGc2"/>
    <property type="match status" value="1"/>
</dbReference>
<dbReference type="Pfam" id="PF24700">
    <property type="entry name" value="Vein_beta-barrel"/>
    <property type="match status" value="1"/>
</dbReference>
<dbReference type="PROSITE" id="PS01186">
    <property type="entry name" value="EGF_2"/>
    <property type="match status" value="1"/>
</dbReference>
<dbReference type="PROSITE" id="PS50026">
    <property type="entry name" value="EGF_3"/>
    <property type="match status" value="1"/>
</dbReference>
<feature type="domain" description="Ig-like" evidence="7">
    <location>
        <begin position="273"/>
        <end position="362"/>
    </location>
</feature>
<dbReference type="Gene3D" id="2.60.40.10">
    <property type="entry name" value="Immunoglobulins"/>
    <property type="match status" value="1"/>
</dbReference>
<evidence type="ECO:0008006" key="11">
    <source>
        <dbReference type="Google" id="ProtNLM"/>
    </source>
</evidence>
<feature type="disulfide bond" evidence="5">
    <location>
        <begin position="392"/>
        <end position="409"/>
    </location>
</feature>
<feature type="domain" description="EGF-like" evidence="6">
    <location>
        <begin position="382"/>
        <end position="421"/>
    </location>
</feature>